<comment type="caution">
    <text evidence="5">The sequence shown here is derived from an EMBL/GenBank/DDBJ whole genome shotgun (WGS) entry which is preliminary data.</text>
</comment>
<reference evidence="5" key="1">
    <citation type="submission" date="2019-07" db="EMBL/GenBank/DDBJ databases">
        <title>Toxilogical consequences of a new and cryptic species of cyanobacteria (Komarekiella delphini-convector) recovered from the epidermis of a bottlenose dolphin and 1500 ft. in the air.</title>
        <authorList>
            <person name="Brown A.O."/>
            <person name="Dvorak P."/>
            <person name="Villanueva C.D."/>
            <person name="Foss A.J."/>
            <person name="Garvey A.D."/>
            <person name="Gibson Q.A."/>
            <person name="Johansen J.R."/>
            <person name="Casamatta D.A."/>
        </authorList>
    </citation>
    <scope>NUCLEOTIDE SEQUENCE</scope>
    <source>
        <strain evidence="5">SJRDD-AB1</strain>
    </source>
</reference>
<keyword evidence="1" id="KW-0805">Transcription regulation</keyword>
<dbReference type="InterPro" id="IPR036388">
    <property type="entry name" value="WH-like_DNA-bd_sf"/>
</dbReference>
<dbReference type="InterPro" id="IPR036390">
    <property type="entry name" value="WH_DNA-bd_sf"/>
</dbReference>
<evidence type="ECO:0000256" key="1">
    <source>
        <dbReference type="ARBA" id="ARBA00023015"/>
    </source>
</evidence>
<evidence type="ECO:0000259" key="4">
    <source>
        <dbReference type="PROSITE" id="PS50949"/>
    </source>
</evidence>
<evidence type="ECO:0000256" key="3">
    <source>
        <dbReference type="ARBA" id="ARBA00023163"/>
    </source>
</evidence>
<dbReference type="Gene3D" id="1.10.10.10">
    <property type="entry name" value="Winged helix-like DNA-binding domain superfamily/Winged helix DNA-binding domain"/>
    <property type="match status" value="1"/>
</dbReference>
<dbReference type="SUPFAM" id="SSF46785">
    <property type="entry name" value="Winged helix' DNA-binding domain"/>
    <property type="match status" value="1"/>
</dbReference>
<gene>
    <name evidence="5" type="ORF">FNW02_35710</name>
</gene>
<sequence length="333" mass="37278">MPHSILFTISIEIQAAIKINTQIVEQIKLLISSGYLQPGDTLPTITQLAQHLKVNHNTVAAVYNHLIKSGYLVAKKGKGTFVAYTKVTQNILHQEVYNLLHQSFNAAKRLGLSPSEFSTAAYTQAAMLNQHTSSPLELVFIENSSLGTDIYEVIQSEIKLSLSFLSLKDFKTNQSKLLKKILAADLIITTVQHQWEVSKLTASQQEVIAISLKPDLQLLTKISSLSRHALMLLICQEEADCQMMKQVLQQSGISHINFQTLPLKHLQQDDHLLKKADAVCTSRLAESYVRQYSFLSSEVMLFNFRLDPTNMSVLKNRIAAIKFNKLATSDANK</sequence>
<keyword evidence="3" id="KW-0804">Transcription</keyword>
<dbReference type="AlphaFoldDB" id="A0AA40T5E8"/>
<dbReference type="RefSeq" id="WP_191762254.1">
    <property type="nucleotide sequence ID" value="NZ_VJXY01000094.1"/>
</dbReference>
<keyword evidence="6" id="KW-1185">Reference proteome</keyword>
<dbReference type="GO" id="GO:0003700">
    <property type="term" value="F:DNA-binding transcription factor activity"/>
    <property type="evidence" value="ECO:0007669"/>
    <property type="project" value="InterPro"/>
</dbReference>
<feature type="domain" description="HTH gntR-type" evidence="4">
    <location>
        <begin position="17"/>
        <end position="85"/>
    </location>
</feature>
<dbReference type="GO" id="GO:0003677">
    <property type="term" value="F:DNA binding"/>
    <property type="evidence" value="ECO:0007669"/>
    <property type="project" value="UniProtKB-KW"/>
</dbReference>
<protein>
    <submittedName>
        <fullName evidence="5">GntR family transcriptional regulator</fullName>
    </submittedName>
</protein>
<dbReference type="EMBL" id="VJXY01000094">
    <property type="protein sequence ID" value="MBD6620934.1"/>
    <property type="molecule type" value="Genomic_DNA"/>
</dbReference>
<dbReference type="CDD" id="cd07377">
    <property type="entry name" value="WHTH_GntR"/>
    <property type="match status" value="1"/>
</dbReference>
<dbReference type="InterPro" id="IPR000524">
    <property type="entry name" value="Tscrpt_reg_HTH_GntR"/>
</dbReference>
<evidence type="ECO:0000313" key="5">
    <source>
        <dbReference type="EMBL" id="MBD6620934.1"/>
    </source>
</evidence>
<dbReference type="SMART" id="SM00345">
    <property type="entry name" value="HTH_GNTR"/>
    <property type="match status" value="1"/>
</dbReference>
<dbReference type="Proteomes" id="UP001165986">
    <property type="component" value="Unassembled WGS sequence"/>
</dbReference>
<dbReference type="PROSITE" id="PS50949">
    <property type="entry name" value="HTH_GNTR"/>
    <property type="match status" value="1"/>
</dbReference>
<proteinExistence type="predicted"/>
<dbReference type="Pfam" id="PF00392">
    <property type="entry name" value="GntR"/>
    <property type="match status" value="1"/>
</dbReference>
<organism evidence="5 6">
    <name type="scientific">Komarekiella delphini-convector SJRDD-AB1</name>
    <dbReference type="NCBI Taxonomy" id="2593771"/>
    <lineage>
        <taxon>Bacteria</taxon>
        <taxon>Bacillati</taxon>
        <taxon>Cyanobacteriota</taxon>
        <taxon>Cyanophyceae</taxon>
        <taxon>Nostocales</taxon>
        <taxon>Nostocaceae</taxon>
        <taxon>Komarekiella</taxon>
        <taxon>Komarekiella delphini-convector</taxon>
    </lineage>
</organism>
<evidence type="ECO:0000313" key="6">
    <source>
        <dbReference type="Proteomes" id="UP001165986"/>
    </source>
</evidence>
<name>A0AA40T5E8_9NOST</name>
<accession>A0AA40T5E8</accession>
<dbReference type="PANTHER" id="PTHR38445">
    <property type="entry name" value="HTH-TYPE TRANSCRIPTIONAL REPRESSOR YTRA"/>
    <property type="match status" value="1"/>
</dbReference>
<keyword evidence="2" id="KW-0238">DNA-binding</keyword>
<dbReference type="PANTHER" id="PTHR38445:SF7">
    <property type="entry name" value="GNTR-FAMILY TRANSCRIPTIONAL REGULATOR"/>
    <property type="match status" value="1"/>
</dbReference>
<evidence type="ECO:0000256" key="2">
    <source>
        <dbReference type="ARBA" id="ARBA00023125"/>
    </source>
</evidence>